<organism evidence="2 3">
    <name type="scientific">Streptomyces griseoviridis</name>
    <dbReference type="NCBI Taxonomy" id="45398"/>
    <lineage>
        <taxon>Bacteria</taxon>
        <taxon>Bacillati</taxon>
        <taxon>Actinomycetota</taxon>
        <taxon>Actinomycetes</taxon>
        <taxon>Kitasatosporales</taxon>
        <taxon>Streptomycetaceae</taxon>
        <taxon>Streptomyces</taxon>
    </lineage>
</organism>
<evidence type="ECO:0000313" key="2">
    <source>
        <dbReference type="EMBL" id="GGS61841.1"/>
    </source>
</evidence>
<accession>A0A918GU07</accession>
<dbReference type="EMBL" id="BMSL01000026">
    <property type="protein sequence ID" value="GGS61841.1"/>
    <property type="molecule type" value="Genomic_DNA"/>
</dbReference>
<protein>
    <submittedName>
        <fullName evidence="2">Uncharacterized protein</fullName>
    </submittedName>
</protein>
<reference evidence="2" key="2">
    <citation type="submission" date="2020-09" db="EMBL/GenBank/DDBJ databases">
        <authorList>
            <person name="Sun Q."/>
            <person name="Ohkuma M."/>
        </authorList>
    </citation>
    <scope>NUCLEOTIDE SEQUENCE</scope>
    <source>
        <strain evidence="2">JCM 4234</strain>
    </source>
</reference>
<dbReference type="Proteomes" id="UP000653493">
    <property type="component" value="Unassembled WGS sequence"/>
</dbReference>
<evidence type="ECO:0000256" key="1">
    <source>
        <dbReference type="SAM" id="MobiDB-lite"/>
    </source>
</evidence>
<gene>
    <name evidence="2" type="ORF">GCM10010238_58530</name>
</gene>
<name>A0A918GU07_STRGD</name>
<feature type="region of interest" description="Disordered" evidence="1">
    <location>
        <begin position="84"/>
        <end position="176"/>
    </location>
</feature>
<reference evidence="2" key="1">
    <citation type="journal article" date="2014" name="Int. J. Syst. Evol. Microbiol.">
        <title>Complete genome sequence of Corynebacterium casei LMG S-19264T (=DSM 44701T), isolated from a smear-ripened cheese.</title>
        <authorList>
            <consortium name="US DOE Joint Genome Institute (JGI-PGF)"/>
            <person name="Walter F."/>
            <person name="Albersmeier A."/>
            <person name="Kalinowski J."/>
            <person name="Ruckert C."/>
        </authorList>
    </citation>
    <scope>NUCLEOTIDE SEQUENCE</scope>
    <source>
        <strain evidence="2">JCM 4234</strain>
    </source>
</reference>
<keyword evidence="3" id="KW-1185">Reference proteome</keyword>
<comment type="caution">
    <text evidence="2">The sequence shown here is derived from an EMBL/GenBank/DDBJ whole genome shotgun (WGS) entry which is preliminary data.</text>
</comment>
<proteinExistence type="predicted"/>
<dbReference type="AlphaFoldDB" id="A0A918GU07"/>
<feature type="compositionally biased region" description="Low complexity" evidence="1">
    <location>
        <begin position="146"/>
        <end position="158"/>
    </location>
</feature>
<evidence type="ECO:0000313" key="3">
    <source>
        <dbReference type="Proteomes" id="UP000653493"/>
    </source>
</evidence>
<sequence>MPQMLRMPSKADLPDGTRRDFVAELFVHFKEAGRPTPARIAAKTSSMQDPLPVSRETIRRLLKGQTISTWERVDAVLRALCEIGGQDPDRRRWSESSDWNDDGDPTTCRERLRQLLNDDIDGVEPENTPAPVPPTRSNSGWGAPRTQPTQDDPWATTPTPAPTTPAKGGYSDEPPF</sequence>